<evidence type="ECO:0000313" key="4">
    <source>
        <dbReference type="Proteomes" id="UP000262582"/>
    </source>
</evidence>
<evidence type="ECO:0000313" key="5">
    <source>
        <dbReference type="Proteomes" id="UP000290588"/>
    </source>
</evidence>
<dbReference type="Gene3D" id="3.30.2310.20">
    <property type="entry name" value="RelE-like"/>
    <property type="match status" value="1"/>
</dbReference>
<dbReference type="AlphaFoldDB" id="A0A347U6D0"/>
<reference evidence="3 5" key="1">
    <citation type="submission" date="2017-09" db="EMBL/GenBank/DDBJ databases">
        <title>Genomics of the genus Arcobacter.</title>
        <authorList>
            <person name="Perez-Cataluna A."/>
            <person name="Figueras M.J."/>
            <person name="Salas-Masso N."/>
        </authorList>
    </citation>
    <scope>NUCLEOTIDE SEQUENCE [LARGE SCALE GENOMIC DNA]</scope>
    <source>
        <strain evidence="3 5">CECT 7837</strain>
    </source>
</reference>
<dbReference type="Pfam" id="PF05016">
    <property type="entry name" value="ParE_toxin"/>
    <property type="match status" value="1"/>
</dbReference>
<dbReference type="EMBL" id="CP032097">
    <property type="protein sequence ID" value="AXX94408.1"/>
    <property type="molecule type" value="Genomic_DNA"/>
</dbReference>
<dbReference type="KEGG" id="aell:AELL_0728"/>
<evidence type="ECO:0000313" key="3">
    <source>
        <dbReference type="EMBL" id="RXI31107.1"/>
    </source>
</evidence>
<gene>
    <name evidence="2" type="ORF">AELL_0728</name>
    <name evidence="3" type="ORF">CP962_06510</name>
</gene>
<accession>A0A347U6D0</accession>
<keyword evidence="4" id="KW-1185">Reference proteome</keyword>
<organism evidence="3 5">
    <name type="scientific">Arcobacter ellisii</name>
    <dbReference type="NCBI Taxonomy" id="913109"/>
    <lineage>
        <taxon>Bacteria</taxon>
        <taxon>Pseudomonadati</taxon>
        <taxon>Campylobacterota</taxon>
        <taxon>Epsilonproteobacteria</taxon>
        <taxon>Campylobacterales</taxon>
        <taxon>Arcobacteraceae</taxon>
        <taxon>Arcobacter</taxon>
    </lineage>
</organism>
<keyword evidence="1" id="KW-1277">Toxin-antitoxin system</keyword>
<dbReference type="RefSeq" id="WP_118916637.1">
    <property type="nucleotide sequence ID" value="NZ_CP032097.1"/>
</dbReference>
<evidence type="ECO:0000256" key="1">
    <source>
        <dbReference type="ARBA" id="ARBA00022649"/>
    </source>
</evidence>
<sequence length="96" mass="11635">MNINYLKLAKLEFHDSIKYYEQQEKGLGKKFSNDIQTSINRIKNFPNSYQKVSNQIRRCTLHRFPYNILYLYEENTILIVAIAHQHRVPDYWVDRV</sequence>
<dbReference type="InterPro" id="IPR035093">
    <property type="entry name" value="RelE/ParE_toxin_dom_sf"/>
</dbReference>
<reference evidence="2 4" key="2">
    <citation type="submission" date="2018-08" db="EMBL/GenBank/DDBJ databases">
        <title>Complete genome of the Arcobacter ellisii type strain LMG 26155.</title>
        <authorList>
            <person name="Miller W.G."/>
            <person name="Yee E."/>
            <person name="Bono J.L."/>
        </authorList>
    </citation>
    <scope>NUCLEOTIDE SEQUENCE [LARGE SCALE GENOMIC DNA]</scope>
    <source>
        <strain evidence="2 4">LMG 26155</strain>
    </source>
</reference>
<dbReference type="OrthoDB" id="278204at2"/>
<dbReference type="Proteomes" id="UP000290588">
    <property type="component" value="Unassembled WGS sequence"/>
</dbReference>
<dbReference type="EMBL" id="NXIG01000005">
    <property type="protein sequence ID" value="RXI31107.1"/>
    <property type="molecule type" value="Genomic_DNA"/>
</dbReference>
<evidence type="ECO:0000313" key="2">
    <source>
        <dbReference type="EMBL" id="AXX94408.1"/>
    </source>
</evidence>
<protein>
    <submittedName>
        <fullName evidence="3">Plasmid stabilization protein</fullName>
    </submittedName>
    <submittedName>
        <fullName evidence="2">Toxin-antitoxin system, toxin component, RelE/ParE family</fullName>
    </submittedName>
</protein>
<dbReference type="InterPro" id="IPR007712">
    <property type="entry name" value="RelE/ParE_toxin"/>
</dbReference>
<proteinExistence type="predicted"/>
<dbReference type="Proteomes" id="UP000262582">
    <property type="component" value="Chromosome"/>
</dbReference>
<name>A0A347U6D0_9BACT</name>